<dbReference type="GeneID" id="89974243"/>
<comment type="caution">
    <text evidence="2">The sequence shown here is derived from an EMBL/GenBank/DDBJ whole genome shotgun (WGS) entry which is preliminary data.</text>
</comment>
<evidence type="ECO:0000313" key="3">
    <source>
        <dbReference type="Proteomes" id="UP001358417"/>
    </source>
</evidence>
<feature type="region of interest" description="Disordered" evidence="1">
    <location>
        <begin position="1"/>
        <end position="68"/>
    </location>
</feature>
<reference evidence="2 3" key="1">
    <citation type="submission" date="2023-08" db="EMBL/GenBank/DDBJ databases">
        <title>Black Yeasts Isolated from many extreme environments.</title>
        <authorList>
            <person name="Coleine C."/>
            <person name="Stajich J.E."/>
            <person name="Selbmann L."/>
        </authorList>
    </citation>
    <scope>NUCLEOTIDE SEQUENCE [LARGE SCALE GENOMIC DNA]</scope>
    <source>
        <strain evidence="2 3">CCFEE 5792</strain>
    </source>
</reference>
<protein>
    <submittedName>
        <fullName evidence="2">Uncharacterized protein</fullName>
    </submittedName>
</protein>
<accession>A0AAV9N1Q2</accession>
<gene>
    <name evidence="2" type="ORF">LTR84_006070</name>
</gene>
<keyword evidence="3" id="KW-1185">Reference proteome</keyword>
<evidence type="ECO:0000313" key="2">
    <source>
        <dbReference type="EMBL" id="KAK5047882.1"/>
    </source>
</evidence>
<evidence type="ECO:0000256" key="1">
    <source>
        <dbReference type="SAM" id="MobiDB-lite"/>
    </source>
</evidence>
<feature type="compositionally biased region" description="Low complexity" evidence="1">
    <location>
        <begin position="54"/>
        <end position="68"/>
    </location>
</feature>
<dbReference type="EMBL" id="JAVRRD010000023">
    <property type="protein sequence ID" value="KAK5047882.1"/>
    <property type="molecule type" value="Genomic_DNA"/>
</dbReference>
<dbReference type="AlphaFoldDB" id="A0AAV9N1Q2"/>
<proteinExistence type="predicted"/>
<dbReference type="RefSeq" id="XP_064703388.1">
    <property type="nucleotide sequence ID" value="XM_064849633.1"/>
</dbReference>
<organism evidence="2 3">
    <name type="scientific">Exophiala bonariae</name>
    <dbReference type="NCBI Taxonomy" id="1690606"/>
    <lineage>
        <taxon>Eukaryota</taxon>
        <taxon>Fungi</taxon>
        <taxon>Dikarya</taxon>
        <taxon>Ascomycota</taxon>
        <taxon>Pezizomycotina</taxon>
        <taxon>Eurotiomycetes</taxon>
        <taxon>Chaetothyriomycetidae</taxon>
        <taxon>Chaetothyriales</taxon>
        <taxon>Herpotrichiellaceae</taxon>
        <taxon>Exophiala</taxon>
    </lineage>
</organism>
<dbReference type="Proteomes" id="UP001358417">
    <property type="component" value="Unassembled WGS sequence"/>
</dbReference>
<feature type="compositionally biased region" description="Polar residues" evidence="1">
    <location>
        <begin position="25"/>
        <end position="53"/>
    </location>
</feature>
<sequence length="139" mass="14612">MANGLTPPQTPEQHPAALKDIEIPNMSNTLSKDTATQPPVGTFLTKQENPQQQSSTVSPVASASTASTFSHASSEAGYSFGLGQVTDAARALQVVPEGAAFARAPEGQKISFNTNMAAGNSRLIQGTVTHEQYLAWLQN</sequence>
<name>A0AAV9N1Q2_9EURO</name>